<keyword evidence="1" id="KW-1133">Transmembrane helix</keyword>
<keyword evidence="3" id="KW-1185">Reference proteome</keyword>
<proteinExistence type="predicted"/>
<accession>A0ABW5YHL4</accession>
<gene>
    <name evidence="2" type="ORF">ACFS5N_18770</name>
</gene>
<name>A0ABW5YHL4_9SPHI</name>
<protein>
    <recommendedName>
        <fullName evidence="4">DoxX family protein</fullName>
    </recommendedName>
</protein>
<evidence type="ECO:0000313" key="3">
    <source>
        <dbReference type="Proteomes" id="UP001597557"/>
    </source>
</evidence>
<evidence type="ECO:0000256" key="1">
    <source>
        <dbReference type="SAM" id="Phobius"/>
    </source>
</evidence>
<sequence length="432" mass="50776">MDIAEKQIVIWPRWRKVVFRFLFIYFTLTITPWAWFDAVPFLPKYYNQLWAWLVKFGNDHLFHITKVLVYPNGSGDTSYNWAEISLILTLSLAGCIIWSAADRGRKNYERLNYWLCVFTRYYLIMTALVYGIIKLYALQMEFPNLHQLATPLGDYLPMRLSWQFIGYSTPYQVFSGAMEVVAALLLLYRRTITLGLVTALAVFTNVMMLNLCYDIPVKIFSMQLVFICLFLLASDGKRLFDFFILNKPTPAADNYNFPYRKKYMRIVRVVLKVIFIGYALCMQIYSSYKEYLDEHPAQTKSLIKNGLYDVTSFKLNNKLPALFTADSLAWQDVILENGTGSIKTGDSLFKMRYSRGYFDYFIDTLNRRMDFKREYKGSVYTILSLHFELPDSNTIKLSGKRGEDSLKVELKRSKHHFQLAERQFHWLSEHNR</sequence>
<keyword evidence="1" id="KW-0472">Membrane</keyword>
<feature type="transmembrane region" description="Helical" evidence="1">
    <location>
        <begin position="17"/>
        <end position="36"/>
    </location>
</feature>
<feature type="transmembrane region" description="Helical" evidence="1">
    <location>
        <begin position="192"/>
        <end position="209"/>
    </location>
</feature>
<comment type="caution">
    <text evidence="2">The sequence shown here is derived from an EMBL/GenBank/DDBJ whole genome shotgun (WGS) entry which is preliminary data.</text>
</comment>
<organism evidence="2 3">
    <name type="scientific">Mucilaginibacter ximonensis</name>
    <dbReference type="NCBI Taxonomy" id="538021"/>
    <lineage>
        <taxon>Bacteria</taxon>
        <taxon>Pseudomonadati</taxon>
        <taxon>Bacteroidota</taxon>
        <taxon>Sphingobacteriia</taxon>
        <taxon>Sphingobacteriales</taxon>
        <taxon>Sphingobacteriaceae</taxon>
        <taxon>Mucilaginibacter</taxon>
    </lineage>
</organism>
<feature type="transmembrane region" description="Helical" evidence="1">
    <location>
        <begin position="113"/>
        <end position="133"/>
    </location>
</feature>
<feature type="transmembrane region" description="Helical" evidence="1">
    <location>
        <begin position="81"/>
        <end position="101"/>
    </location>
</feature>
<dbReference type="RefSeq" id="WP_377189391.1">
    <property type="nucleotide sequence ID" value="NZ_JBHUPD010000004.1"/>
</dbReference>
<feature type="transmembrane region" description="Helical" evidence="1">
    <location>
        <begin position="164"/>
        <end position="187"/>
    </location>
</feature>
<dbReference type="EMBL" id="JBHUPD010000004">
    <property type="protein sequence ID" value="MFD2874534.1"/>
    <property type="molecule type" value="Genomic_DNA"/>
</dbReference>
<dbReference type="Proteomes" id="UP001597557">
    <property type="component" value="Unassembled WGS sequence"/>
</dbReference>
<reference evidence="3" key="1">
    <citation type="journal article" date="2019" name="Int. J. Syst. Evol. Microbiol.">
        <title>The Global Catalogue of Microorganisms (GCM) 10K type strain sequencing project: providing services to taxonomists for standard genome sequencing and annotation.</title>
        <authorList>
            <consortium name="The Broad Institute Genomics Platform"/>
            <consortium name="The Broad Institute Genome Sequencing Center for Infectious Disease"/>
            <person name="Wu L."/>
            <person name="Ma J."/>
        </authorList>
    </citation>
    <scope>NUCLEOTIDE SEQUENCE [LARGE SCALE GENOMIC DNA]</scope>
    <source>
        <strain evidence="3">KCTC 22437</strain>
    </source>
</reference>
<keyword evidence="1" id="KW-0812">Transmembrane</keyword>
<feature type="transmembrane region" description="Helical" evidence="1">
    <location>
        <begin position="269"/>
        <end position="288"/>
    </location>
</feature>
<evidence type="ECO:0008006" key="4">
    <source>
        <dbReference type="Google" id="ProtNLM"/>
    </source>
</evidence>
<evidence type="ECO:0000313" key="2">
    <source>
        <dbReference type="EMBL" id="MFD2874534.1"/>
    </source>
</evidence>
<feature type="transmembrane region" description="Helical" evidence="1">
    <location>
        <begin position="215"/>
        <end position="233"/>
    </location>
</feature>